<gene>
    <name evidence="5" type="ORF">N5C32_00260</name>
</gene>
<dbReference type="Pfam" id="PF06530">
    <property type="entry name" value="Phage_antitermQ"/>
    <property type="match status" value="1"/>
</dbReference>
<reference evidence="5" key="1">
    <citation type="submission" date="2022-09" db="EMBL/GenBank/DDBJ databases">
        <title>Intensive care unit water sources are persistently colonized with multi-drug resistant bacteria and are the site of extensive horizontal gene transfer of antibiotic resistance genes.</title>
        <authorList>
            <person name="Diorio-Toth L."/>
        </authorList>
    </citation>
    <scope>NUCLEOTIDE SEQUENCE</scope>
    <source>
        <strain evidence="5">GD03947</strain>
    </source>
</reference>
<accession>A0AA42P5T8</accession>
<dbReference type="AlphaFoldDB" id="A0AA42P5T8"/>
<dbReference type="RefSeq" id="WP_279640945.1">
    <property type="nucleotide sequence ID" value="NZ_JAOCAE010000001.1"/>
</dbReference>
<organism evidence="5 6">
    <name type="scientific">Stutzerimonas stutzeri</name>
    <name type="common">Pseudomonas stutzeri</name>
    <dbReference type="NCBI Taxonomy" id="316"/>
    <lineage>
        <taxon>Bacteria</taxon>
        <taxon>Pseudomonadati</taxon>
        <taxon>Pseudomonadota</taxon>
        <taxon>Gammaproteobacteria</taxon>
        <taxon>Pseudomonadales</taxon>
        <taxon>Pseudomonadaceae</taxon>
        <taxon>Stutzerimonas</taxon>
    </lineage>
</organism>
<name>A0AA42P5T8_STUST</name>
<proteinExistence type="inferred from homology"/>
<dbReference type="Proteomes" id="UP001158500">
    <property type="component" value="Unassembled WGS sequence"/>
</dbReference>
<sequence>MKDLSTEYLLSQWGIWVRCQTGLPRYVSPSYALMRDKMGDTGGEIPQIQEETAMMIDRLVCRMAARYHEAAYALFLWYRHSMTSYRQLGRAMGVHHNKAEMYLTAGIAWVDAMLCSYAEAA</sequence>
<comment type="caution">
    <text evidence="5">The sequence shown here is derived from an EMBL/GenBank/DDBJ whole genome shotgun (WGS) entry which is preliminary data.</text>
</comment>
<evidence type="ECO:0000256" key="4">
    <source>
        <dbReference type="ARBA" id="ARBA00023163"/>
    </source>
</evidence>
<keyword evidence="4" id="KW-0804">Transcription</keyword>
<comment type="similarity">
    <text evidence="1">Belongs to the phage antitermination Q type 1 family.</text>
</comment>
<evidence type="ECO:0000313" key="6">
    <source>
        <dbReference type="Proteomes" id="UP001158500"/>
    </source>
</evidence>
<dbReference type="InterPro" id="IPR010534">
    <property type="entry name" value="Phage_933W_GpQ"/>
</dbReference>
<evidence type="ECO:0000256" key="2">
    <source>
        <dbReference type="ARBA" id="ARBA00023015"/>
    </source>
</evidence>
<dbReference type="EMBL" id="JAOCAE010000001">
    <property type="protein sequence ID" value="MDH1234468.1"/>
    <property type="molecule type" value="Genomic_DNA"/>
</dbReference>
<evidence type="ECO:0000256" key="3">
    <source>
        <dbReference type="ARBA" id="ARBA00023125"/>
    </source>
</evidence>
<protein>
    <submittedName>
        <fullName evidence="5">Antiterminator Q family protein</fullName>
    </submittedName>
</protein>
<evidence type="ECO:0000313" key="5">
    <source>
        <dbReference type="EMBL" id="MDH1234468.1"/>
    </source>
</evidence>
<keyword evidence="2" id="KW-0805">Transcription regulation</keyword>
<evidence type="ECO:0000256" key="1">
    <source>
        <dbReference type="ARBA" id="ARBA00010234"/>
    </source>
</evidence>
<keyword evidence="3" id="KW-0238">DNA-binding</keyword>